<feature type="domain" description="N-acetyltransferase" evidence="4">
    <location>
        <begin position="122"/>
        <end position="297"/>
    </location>
</feature>
<dbReference type="Pfam" id="PF13508">
    <property type="entry name" value="Acetyltransf_7"/>
    <property type="match status" value="1"/>
</dbReference>
<dbReference type="VEuPathDB" id="CryptoDB:Cvel_17405"/>
<dbReference type="Gene3D" id="3.40.630.30">
    <property type="match status" value="1"/>
</dbReference>
<dbReference type="SUPFAM" id="SSF55729">
    <property type="entry name" value="Acyl-CoA N-acyltransferases (Nat)"/>
    <property type="match status" value="1"/>
</dbReference>
<dbReference type="AlphaFoldDB" id="A0A0G4FKC1"/>
<dbReference type="PANTHER" id="PTHR13947:SF37">
    <property type="entry name" value="LD18367P"/>
    <property type="match status" value="1"/>
</dbReference>
<dbReference type="CDD" id="cd04301">
    <property type="entry name" value="NAT_SF"/>
    <property type="match status" value="1"/>
</dbReference>
<protein>
    <recommendedName>
        <fullName evidence="4">N-acetyltransferase domain-containing protein</fullName>
    </recommendedName>
</protein>
<dbReference type="InterPro" id="IPR000182">
    <property type="entry name" value="GNAT_dom"/>
</dbReference>
<feature type="compositionally biased region" description="Basic and acidic residues" evidence="2">
    <location>
        <begin position="1"/>
        <end position="24"/>
    </location>
</feature>
<feature type="transmembrane region" description="Helical" evidence="3">
    <location>
        <begin position="89"/>
        <end position="118"/>
    </location>
</feature>
<feature type="region of interest" description="Disordered" evidence="2">
    <location>
        <begin position="159"/>
        <end position="197"/>
    </location>
</feature>
<keyword evidence="1" id="KW-0808">Transferase</keyword>
<dbReference type="EMBL" id="CDMZ01000425">
    <property type="protein sequence ID" value="CEM14014.1"/>
    <property type="molecule type" value="Genomic_DNA"/>
</dbReference>
<dbReference type="InterPro" id="IPR050769">
    <property type="entry name" value="NAT_camello-type"/>
</dbReference>
<sequence>MSSAEKEKKRDDKTSPDPGKDKQTEWYSRPEPPQRSHSTYVIDRLPSGLVIRTFEEGDKEEVKRLVHRHVRSQVLPAAKFWVFRNFSHLCVLTVILFLFLEFWRLVCVLVIFHVYLLLRSWWEFESYIRESSDELNDIHAQYLSQPRKHFWIAELNPSKEKGAGKRGDRERKGPVSRREKKPEETAGASPPPPPPRGTIVGCVGVAPMREDPERLCQVYRLVVAPHIRRLHVGSYLLDTVHGWAEKHGFSESRMIANNLLPYIHFFYRKNGYEVLYTAQRALMRGDLIAYRKVLKEEPVVEGDGGGQGGEGVGSAAGEDSQRRGRLGTAQSPVMTQKEEVAKGPLLAEGQI</sequence>
<feature type="region of interest" description="Disordered" evidence="2">
    <location>
        <begin position="299"/>
        <end position="351"/>
    </location>
</feature>
<evidence type="ECO:0000313" key="5">
    <source>
        <dbReference type="EMBL" id="CEM14014.1"/>
    </source>
</evidence>
<proteinExistence type="predicted"/>
<dbReference type="PROSITE" id="PS51186">
    <property type="entry name" value="GNAT"/>
    <property type="match status" value="1"/>
</dbReference>
<accession>A0A0G4FKC1</accession>
<feature type="region of interest" description="Disordered" evidence="2">
    <location>
        <begin position="1"/>
        <end position="38"/>
    </location>
</feature>
<evidence type="ECO:0000256" key="3">
    <source>
        <dbReference type="SAM" id="Phobius"/>
    </source>
</evidence>
<gene>
    <name evidence="5" type="ORF">Cvel_17405</name>
</gene>
<reference evidence="5" key="1">
    <citation type="submission" date="2014-11" db="EMBL/GenBank/DDBJ databases">
        <authorList>
            <person name="Otto D Thomas"/>
            <person name="Naeem Raeece"/>
        </authorList>
    </citation>
    <scope>NUCLEOTIDE SEQUENCE</scope>
</reference>
<dbReference type="GO" id="GO:0008080">
    <property type="term" value="F:N-acetyltransferase activity"/>
    <property type="evidence" value="ECO:0007669"/>
    <property type="project" value="InterPro"/>
</dbReference>
<evidence type="ECO:0000259" key="4">
    <source>
        <dbReference type="PROSITE" id="PS51186"/>
    </source>
</evidence>
<evidence type="ECO:0000256" key="1">
    <source>
        <dbReference type="ARBA" id="ARBA00022679"/>
    </source>
</evidence>
<feature type="compositionally biased region" description="Basic and acidic residues" evidence="2">
    <location>
        <begin position="159"/>
        <end position="184"/>
    </location>
</feature>
<dbReference type="InterPro" id="IPR016181">
    <property type="entry name" value="Acyl_CoA_acyltransferase"/>
</dbReference>
<feature type="compositionally biased region" description="Gly residues" evidence="2">
    <location>
        <begin position="302"/>
        <end position="314"/>
    </location>
</feature>
<name>A0A0G4FKC1_9ALVE</name>
<keyword evidence="3" id="KW-1133">Transmembrane helix</keyword>
<keyword evidence="3" id="KW-0472">Membrane</keyword>
<keyword evidence="3" id="KW-0812">Transmembrane</keyword>
<evidence type="ECO:0000256" key="2">
    <source>
        <dbReference type="SAM" id="MobiDB-lite"/>
    </source>
</evidence>
<dbReference type="PhylomeDB" id="A0A0G4FKC1"/>
<organism evidence="5">
    <name type="scientific">Chromera velia CCMP2878</name>
    <dbReference type="NCBI Taxonomy" id="1169474"/>
    <lineage>
        <taxon>Eukaryota</taxon>
        <taxon>Sar</taxon>
        <taxon>Alveolata</taxon>
        <taxon>Colpodellida</taxon>
        <taxon>Chromeraceae</taxon>
        <taxon>Chromera</taxon>
    </lineage>
</organism>
<dbReference type="PANTHER" id="PTHR13947">
    <property type="entry name" value="GNAT FAMILY N-ACETYLTRANSFERASE"/>
    <property type="match status" value="1"/>
</dbReference>